<dbReference type="OrthoDB" id="27692at2157"/>
<evidence type="ECO:0000313" key="2">
    <source>
        <dbReference type="EMBL" id="ADY02011.1"/>
    </source>
</evidence>
<feature type="coiled-coil region" evidence="1">
    <location>
        <begin position="9"/>
        <end position="36"/>
    </location>
</feature>
<dbReference type="EMBL" id="CP002529">
    <property type="protein sequence ID" value="ADY02011.1"/>
    <property type="molecule type" value="Genomic_DNA"/>
</dbReference>
<dbReference type="KEGG" id="vmo:VMUT_1810"/>
<dbReference type="AlphaFoldDB" id="F0QVA9"/>
<dbReference type="Proteomes" id="UP000007485">
    <property type="component" value="Chromosome"/>
</dbReference>
<dbReference type="eggNOG" id="arCOG13827">
    <property type="taxonomic scope" value="Archaea"/>
</dbReference>
<reference evidence="2 3" key="1">
    <citation type="journal article" date="2011" name="J. Bacteriol.">
        <title>Complete genome sequence of 'Vulcanisaeta moutnovskia' strain 768-28, a novel member of the hyperthermophilic crenarchaeal genus vulcanisaeta.</title>
        <authorList>
            <person name="Gumerov V.M."/>
            <person name="Mardanov A.V."/>
            <person name="Beletsky A.V."/>
            <person name="Prokofeva M.I."/>
            <person name="Bonch-Osmolovskaya E.A."/>
            <person name="Ravin N.V."/>
            <person name="Skryabin K.G."/>
        </authorList>
    </citation>
    <scope>NUCLEOTIDE SEQUENCE [LARGE SCALE GENOMIC DNA]</scope>
    <source>
        <strain evidence="2 3">768-28</strain>
    </source>
</reference>
<dbReference type="HOGENOM" id="CLU_1922925_0_0_2"/>
<gene>
    <name evidence="2" type="ordered locus">VMUT_1810</name>
</gene>
<keyword evidence="1" id="KW-0175">Coiled coil</keyword>
<organism evidence="2 3">
    <name type="scientific">Vulcanisaeta moutnovskia (strain 768-28)</name>
    <dbReference type="NCBI Taxonomy" id="985053"/>
    <lineage>
        <taxon>Archaea</taxon>
        <taxon>Thermoproteota</taxon>
        <taxon>Thermoprotei</taxon>
        <taxon>Thermoproteales</taxon>
        <taxon>Thermoproteaceae</taxon>
        <taxon>Vulcanisaeta</taxon>
    </lineage>
</organism>
<name>F0QVA9_VULM7</name>
<evidence type="ECO:0000313" key="3">
    <source>
        <dbReference type="Proteomes" id="UP000007485"/>
    </source>
</evidence>
<sequence>MLVLLFNTIEDAISKLNIIKEQLLNLRERYGAIKEKLKINAEIEDKLTKLGFQPSHQVITVHAIPHTMNIHIAPHSTWLLSKLNVIDDNINYVVNEIEKINKYLNGIKGRDASVMVLIDYANKKTRLVIMP</sequence>
<dbReference type="RefSeq" id="WP_013605173.1">
    <property type="nucleotide sequence ID" value="NC_015151.1"/>
</dbReference>
<evidence type="ECO:0000256" key="1">
    <source>
        <dbReference type="SAM" id="Coils"/>
    </source>
</evidence>
<dbReference type="STRING" id="985053.VMUT_1810"/>
<proteinExistence type="predicted"/>
<protein>
    <submittedName>
        <fullName evidence="2">Uncharacterized protein</fullName>
    </submittedName>
</protein>
<dbReference type="GeneID" id="10289462"/>
<accession>F0QVA9</accession>
<keyword evidence="3" id="KW-1185">Reference proteome</keyword>